<name>A0A2G5RM52_9BACL</name>
<protein>
    <submittedName>
        <fullName evidence="1">Uncharacterized protein</fullName>
    </submittedName>
</protein>
<dbReference type="Proteomes" id="UP000230559">
    <property type="component" value="Unassembled WGS sequence"/>
</dbReference>
<comment type="caution">
    <text evidence="1">The sequence shown here is derived from an EMBL/GenBank/DDBJ whole genome shotgun (WGS) entry which is preliminary data.</text>
</comment>
<dbReference type="AlphaFoldDB" id="A0A2G5RM52"/>
<gene>
    <name evidence="1" type="ORF">CS060_13115</name>
</gene>
<accession>A0A2G5RM52</accession>
<evidence type="ECO:0000313" key="1">
    <source>
        <dbReference type="EMBL" id="PIC03816.1"/>
    </source>
</evidence>
<sequence length="97" mass="11271">MLEWFIEKMKRAFGVEVNMEEVGYEAYAFDHEEIDDLLIPAEHVAKLPNPLLLEAFMYVDAEGIEWIAGVVVAEETREMLYEVWIKDGKRIGCTIYV</sequence>
<reference evidence="1 2" key="1">
    <citation type="submission" date="2017-10" db="EMBL/GenBank/DDBJ databases">
        <title>Draft genome sequence of Anoxybacillus flavithermus KU2-6-11 from caldera Uzon (Russia:Kamchtka).</title>
        <authorList>
            <person name="Korzhuk A.V."/>
            <person name="Rozanov A.S."/>
            <person name="Bryanskaya A.V."/>
            <person name="Peltek S.E."/>
        </authorList>
    </citation>
    <scope>NUCLEOTIDE SEQUENCE [LARGE SCALE GENOMIC DNA]</scope>
    <source>
        <strain evidence="1 2">KU2-6_11</strain>
    </source>
</reference>
<evidence type="ECO:0000313" key="2">
    <source>
        <dbReference type="Proteomes" id="UP000230559"/>
    </source>
</evidence>
<organism evidence="1 2">
    <name type="scientific">Anoxybacillus flavithermus</name>
    <dbReference type="NCBI Taxonomy" id="33934"/>
    <lineage>
        <taxon>Bacteria</taxon>
        <taxon>Bacillati</taxon>
        <taxon>Bacillota</taxon>
        <taxon>Bacilli</taxon>
        <taxon>Bacillales</taxon>
        <taxon>Anoxybacillaceae</taxon>
        <taxon>Anoxybacillus</taxon>
    </lineage>
</organism>
<dbReference type="RefSeq" id="WP_035046470.1">
    <property type="nucleotide sequence ID" value="NZ_PEDM01000045.1"/>
</dbReference>
<dbReference type="EMBL" id="PEDM01000045">
    <property type="protein sequence ID" value="PIC03816.1"/>
    <property type="molecule type" value="Genomic_DNA"/>
</dbReference>
<proteinExistence type="predicted"/>